<protein>
    <submittedName>
        <fullName evidence="2">Uncharacterized protein</fullName>
    </submittedName>
</protein>
<feature type="transmembrane region" description="Helical" evidence="1">
    <location>
        <begin position="126"/>
        <end position="154"/>
    </location>
</feature>
<dbReference type="AlphaFoldDB" id="A0AAN7CW31"/>
<gene>
    <name evidence="2" type="ORF">C7999DRAFT_30102</name>
</gene>
<evidence type="ECO:0000313" key="2">
    <source>
        <dbReference type="EMBL" id="KAK4249369.1"/>
    </source>
</evidence>
<dbReference type="EMBL" id="MU857624">
    <property type="protein sequence ID" value="KAK4249369.1"/>
    <property type="molecule type" value="Genomic_DNA"/>
</dbReference>
<feature type="transmembrane region" description="Helical" evidence="1">
    <location>
        <begin position="187"/>
        <end position="203"/>
    </location>
</feature>
<evidence type="ECO:0000256" key="1">
    <source>
        <dbReference type="SAM" id="Phobius"/>
    </source>
</evidence>
<keyword evidence="1" id="KW-1133">Transmembrane helix</keyword>
<sequence length="204" mass="22592">MFNLLRIKMGGEEESKWMLPLEQMETASKPGTDEASCVLGSLPAGPPFANDDHEIEEVRVPPYALSHVTGTISAMTLWIWGLPMLGCAAWILSRGTTTKITSHALLSNCITYIICLRTMKPGSPPLFFYFAALVVSVLSGLAAVCDGLAVLVLTRDYYDKRDERRTETCRTSKYNNPKKRHPRTLEGNVYNVLIVCFCFAAIAL</sequence>
<keyword evidence="3" id="KW-1185">Reference proteome</keyword>
<reference evidence="2" key="1">
    <citation type="journal article" date="2023" name="Mol. Phylogenet. Evol.">
        <title>Genome-scale phylogeny and comparative genomics of the fungal order Sordariales.</title>
        <authorList>
            <person name="Hensen N."/>
            <person name="Bonometti L."/>
            <person name="Westerberg I."/>
            <person name="Brannstrom I.O."/>
            <person name="Guillou S."/>
            <person name="Cros-Aarteil S."/>
            <person name="Calhoun S."/>
            <person name="Haridas S."/>
            <person name="Kuo A."/>
            <person name="Mondo S."/>
            <person name="Pangilinan J."/>
            <person name="Riley R."/>
            <person name="LaButti K."/>
            <person name="Andreopoulos B."/>
            <person name="Lipzen A."/>
            <person name="Chen C."/>
            <person name="Yan M."/>
            <person name="Daum C."/>
            <person name="Ng V."/>
            <person name="Clum A."/>
            <person name="Steindorff A."/>
            <person name="Ohm R.A."/>
            <person name="Martin F."/>
            <person name="Silar P."/>
            <person name="Natvig D.O."/>
            <person name="Lalanne C."/>
            <person name="Gautier V."/>
            <person name="Ament-Velasquez S.L."/>
            <person name="Kruys A."/>
            <person name="Hutchinson M.I."/>
            <person name="Powell A.J."/>
            <person name="Barry K."/>
            <person name="Miller A.N."/>
            <person name="Grigoriev I.V."/>
            <person name="Debuchy R."/>
            <person name="Gladieux P."/>
            <person name="Hiltunen Thoren M."/>
            <person name="Johannesson H."/>
        </authorList>
    </citation>
    <scope>NUCLEOTIDE SEQUENCE</scope>
    <source>
        <strain evidence="2">CBS 359.72</strain>
    </source>
</reference>
<feature type="transmembrane region" description="Helical" evidence="1">
    <location>
        <begin position="72"/>
        <end position="92"/>
    </location>
</feature>
<name>A0AAN7CW31_9PEZI</name>
<evidence type="ECO:0000313" key="3">
    <source>
        <dbReference type="Proteomes" id="UP001303647"/>
    </source>
</evidence>
<proteinExistence type="predicted"/>
<reference evidence="2" key="2">
    <citation type="submission" date="2023-05" db="EMBL/GenBank/DDBJ databases">
        <authorList>
            <consortium name="Lawrence Berkeley National Laboratory"/>
            <person name="Steindorff A."/>
            <person name="Hensen N."/>
            <person name="Bonometti L."/>
            <person name="Westerberg I."/>
            <person name="Brannstrom I.O."/>
            <person name="Guillou S."/>
            <person name="Cros-Aarteil S."/>
            <person name="Calhoun S."/>
            <person name="Haridas S."/>
            <person name="Kuo A."/>
            <person name="Mondo S."/>
            <person name="Pangilinan J."/>
            <person name="Riley R."/>
            <person name="Labutti K."/>
            <person name="Andreopoulos B."/>
            <person name="Lipzen A."/>
            <person name="Chen C."/>
            <person name="Yanf M."/>
            <person name="Daum C."/>
            <person name="Ng V."/>
            <person name="Clum A."/>
            <person name="Ohm R."/>
            <person name="Martin F."/>
            <person name="Silar P."/>
            <person name="Natvig D."/>
            <person name="Lalanne C."/>
            <person name="Gautier V."/>
            <person name="Ament-Velasquez S.L."/>
            <person name="Kruys A."/>
            <person name="Hutchinson M.I."/>
            <person name="Powell A.J."/>
            <person name="Barry K."/>
            <person name="Miller A.N."/>
            <person name="Grigoriev I.V."/>
            <person name="Debuchy R."/>
            <person name="Gladieux P."/>
            <person name="Thoren M.H."/>
            <person name="Johannesson H."/>
        </authorList>
    </citation>
    <scope>NUCLEOTIDE SEQUENCE</scope>
    <source>
        <strain evidence="2">CBS 359.72</strain>
    </source>
</reference>
<organism evidence="2 3">
    <name type="scientific">Corynascus novoguineensis</name>
    <dbReference type="NCBI Taxonomy" id="1126955"/>
    <lineage>
        <taxon>Eukaryota</taxon>
        <taxon>Fungi</taxon>
        <taxon>Dikarya</taxon>
        <taxon>Ascomycota</taxon>
        <taxon>Pezizomycotina</taxon>
        <taxon>Sordariomycetes</taxon>
        <taxon>Sordariomycetidae</taxon>
        <taxon>Sordariales</taxon>
        <taxon>Chaetomiaceae</taxon>
        <taxon>Corynascus</taxon>
    </lineage>
</organism>
<keyword evidence="1" id="KW-0472">Membrane</keyword>
<comment type="caution">
    <text evidence="2">The sequence shown here is derived from an EMBL/GenBank/DDBJ whole genome shotgun (WGS) entry which is preliminary data.</text>
</comment>
<accession>A0AAN7CW31</accession>
<feature type="transmembrane region" description="Helical" evidence="1">
    <location>
        <begin position="104"/>
        <end position="120"/>
    </location>
</feature>
<dbReference type="Proteomes" id="UP001303647">
    <property type="component" value="Unassembled WGS sequence"/>
</dbReference>
<keyword evidence="1" id="KW-0812">Transmembrane</keyword>